<feature type="region of interest" description="Disordered" evidence="2">
    <location>
        <begin position="82"/>
        <end position="111"/>
    </location>
</feature>
<gene>
    <name evidence="4" type="ORF">CBW42_12045</name>
</gene>
<evidence type="ECO:0000256" key="1">
    <source>
        <dbReference type="ARBA" id="ARBA00022729"/>
    </source>
</evidence>
<keyword evidence="1" id="KW-0732">Signal</keyword>
<dbReference type="EMBL" id="NHOC01000011">
    <property type="protein sequence ID" value="OUM19653.1"/>
    <property type="molecule type" value="Genomic_DNA"/>
</dbReference>
<comment type="caution">
    <text evidence="4">The sequence shown here is derived from an EMBL/GenBank/DDBJ whole genome shotgun (WGS) entry which is preliminary data.</text>
</comment>
<feature type="domain" description="DUF5067" evidence="3">
    <location>
        <begin position="96"/>
        <end position="213"/>
    </location>
</feature>
<feature type="compositionally biased region" description="Low complexity" evidence="2">
    <location>
        <begin position="87"/>
        <end position="99"/>
    </location>
</feature>
<evidence type="ECO:0000259" key="3">
    <source>
        <dbReference type="Pfam" id="PF16729"/>
    </source>
</evidence>
<dbReference type="InterPro" id="IPR031989">
    <property type="entry name" value="DUF5067"/>
</dbReference>
<name>A0A252F1H3_9FIRM</name>
<dbReference type="InterPro" id="IPR029050">
    <property type="entry name" value="Immunoprotect_excell_Ig-like"/>
</dbReference>
<evidence type="ECO:0000313" key="5">
    <source>
        <dbReference type="Proteomes" id="UP000194903"/>
    </source>
</evidence>
<proteinExistence type="predicted"/>
<reference evidence="4 5" key="1">
    <citation type="submission" date="2017-05" db="EMBL/GenBank/DDBJ databases">
        <title>Butyricicoccus porcorum sp. nov. a butyrate-producing bacterium from the swine intestinal tract.</title>
        <authorList>
            <person name="Trachsel J."/>
            <person name="Humphrey S."/>
            <person name="Allen H.K."/>
        </authorList>
    </citation>
    <scope>NUCLEOTIDE SEQUENCE [LARGE SCALE GENOMIC DNA]</scope>
    <source>
        <strain evidence="4">BB10</strain>
    </source>
</reference>
<dbReference type="AlphaFoldDB" id="A0A252F1H3"/>
<keyword evidence="5" id="KW-1185">Reference proteome</keyword>
<evidence type="ECO:0000313" key="4">
    <source>
        <dbReference type="EMBL" id="OUM19653.1"/>
    </source>
</evidence>
<dbReference type="Proteomes" id="UP000194903">
    <property type="component" value="Unassembled WGS sequence"/>
</dbReference>
<dbReference type="Pfam" id="PF16729">
    <property type="entry name" value="DUF5067"/>
    <property type="match status" value="1"/>
</dbReference>
<dbReference type="OrthoDB" id="1969996at2"/>
<evidence type="ECO:0000256" key="2">
    <source>
        <dbReference type="SAM" id="MobiDB-lite"/>
    </source>
</evidence>
<sequence length="230" mass="25084">MTIMQILCAATSSMSLPKLWKIIKFMLISIEKFGVNMYNLDSHSAKKAKRRELKMKRKLAMIMASAMLVAMLTACGGSGSTDTNTSAAQDAGSAQAAQQETPKEDAAASASEGNLGDYHVKILDAETGLTDYEGNPVIGVKYEYTNNGKENMMFDAAVNAQAFQDGVQLELAFMDEFSDEYENASKEIKTGATLTCELYYVLTSESEVEVEVTELISLGNDKLEKTFTVN</sequence>
<organism evidence="4 5">
    <name type="scientific">Butyricicoccus porcorum</name>
    <dbReference type="NCBI Taxonomy" id="1945634"/>
    <lineage>
        <taxon>Bacteria</taxon>
        <taxon>Bacillati</taxon>
        <taxon>Bacillota</taxon>
        <taxon>Clostridia</taxon>
        <taxon>Eubacteriales</taxon>
        <taxon>Butyricicoccaceae</taxon>
        <taxon>Butyricicoccus</taxon>
    </lineage>
</organism>
<accession>A0A252F1H3</accession>
<protein>
    <recommendedName>
        <fullName evidence="3">DUF5067 domain-containing protein</fullName>
    </recommendedName>
</protein>
<dbReference type="Gene3D" id="2.60.40.1240">
    <property type="match status" value="1"/>
</dbReference>